<dbReference type="EMBL" id="GBXM01064622">
    <property type="protein sequence ID" value="JAH43955.1"/>
    <property type="molecule type" value="Transcribed_RNA"/>
</dbReference>
<accession>A0A0E9STJ0</accession>
<sequence>MLEQLIERTFYSFSLNHALWPRFIALRGERLQ</sequence>
<protein>
    <submittedName>
        <fullName evidence="1">Uncharacterized protein</fullName>
    </submittedName>
</protein>
<evidence type="ECO:0000313" key="1">
    <source>
        <dbReference type="EMBL" id="JAH43955.1"/>
    </source>
</evidence>
<dbReference type="AlphaFoldDB" id="A0A0E9STJ0"/>
<proteinExistence type="predicted"/>
<name>A0A0E9STJ0_ANGAN</name>
<organism evidence="1">
    <name type="scientific">Anguilla anguilla</name>
    <name type="common">European freshwater eel</name>
    <name type="synonym">Muraena anguilla</name>
    <dbReference type="NCBI Taxonomy" id="7936"/>
    <lineage>
        <taxon>Eukaryota</taxon>
        <taxon>Metazoa</taxon>
        <taxon>Chordata</taxon>
        <taxon>Craniata</taxon>
        <taxon>Vertebrata</taxon>
        <taxon>Euteleostomi</taxon>
        <taxon>Actinopterygii</taxon>
        <taxon>Neopterygii</taxon>
        <taxon>Teleostei</taxon>
        <taxon>Anguilliformes</taxon>
        <taxon>Anguillidae</taxon>
        <taxon>Anguilla</taxon>
    </lineage>
</organism>
<reference evidence="1" key="2">
    <citation type="journal article" date="2015" name="Fish Shellfish Immunol.">
        <title>Early steps in the European eel (Anguilla anguilla)-Vibrio vulnificus interaction in the gills: Role of the RtxA13 toxin.</title>
        <authorList>
            <person name="Callol A."/>
            <person name="Pajuelo D."/>
            <person name="Ebbesson L."/>
            <person name="Teles M."/>
            <person name="MacKenzie S."/>
            <person name="Amaro C."/>
        </authorList>
    </citation>
    <scope>NUCLEOTIDE SEQUENCE</scope>
</reference>
<reference evidence="1" key="1">
    <citation type="submission" date="2014-11" db="EMBL/GenBank/DDBJ databases">
        <authorList>
            <person name="Amaro Gonzalez C."/>
        </authorList>
    </citation>
    <scope>NUCLEOTIDE SEQUENCE</scope>
</reference>